<accession>A0ABN4UY33</accession>
<dbReference type="HAMAP" id="MF_01043">
    <property type="entry name" value="PlsY"/>
    <property type="match status" value="1"/>
</dbReference>
<keyword evidence="1 10" id="KW-1003">Cell membrane</keyword>
<dbReference type="Pfam" id="PF02660">
    <property type="entry name" value="G3P_acyltransf"/>
    <property type="match status" value="1"/>
</dbReference>
<keyword evidence="8 10" id="KW-0594">Phospholipid biosynthesis</keyword>
<feature type="transmembrane region" description="Helical" evidence="10">
    <location>
        <begin position="137"/>
        <end position="170"/>
    </location>
</feature>
<dbReference type="PANTHER" id="PTHR30309:SF0">
    <property type="entry name" value="GLYCEROL-3-PHOSPHATE ACYLTRANSFERASE-RELATED"/>
    <property type="match status" value="1"/>
</dbReference>
<protein>
    <recommendedName>
        <fullName evidence="10">Glycerol-3-phosphate acyltransferase</fullName>
    </recommendedName>
    <alternativeName>
        <fullName evidence="10">Acyl-PO4 G3P acyltransferase</fullName>
    </alternativeName>
    <alternativeName>
        <fullName evidence="10">Acyl-phosphate--glycerol-3-phosphate acyltransferase</fullName>
    </alternativeName>
    <alternativeName>
        <fullName evidence="10">G3P acyltransferase</fullName>
        <shortName evidence="10">GPAT</shortName>
        <ecNumber evidence="10">2.3.1.275</ecNumber>
    </alternativeName>
    <alternativeName>
        <fullName evidence="10">Lysophosphatidic acid synthase</fullName>
        <shortName evidence="10">LPA synthase</shortName>
    </alternativeName>
</protein>
<evidence type="ECO:0000256" key="8">
    <source>
        <dbReference type="ARBA" id="ARBA00023209"/>
    </source>
</evidence>
<evidence type="ECO:0000256" key="2">
    <source>
        <dbReference type="ARBA" id="ARBA00022516"/>
    </source>
</evidence>
<keyword evidence="12" id="KW-1185">Reference proteome</keyword>
<reference evidence="11 12" key="1">
    <citation type="submission" date="2014-02" db="EMBL/GenBank/DDBJ databases">
        <title>Diversity of Thermotogales isolates from hydrothermal vents.</title>
        <authorList>
            <person name="Haverkamp T.H.A."/>
            <person name="Lossouarn J."/>
            <person name="Geslin C."/>
            <person name="Nesbo C.L."/>
        </authorList>
    </citation>
    <scope>NUCLEOTIDE SEQUENCE [LARGE SCALE GENOMIC DNA]</scope>
    <source>
        <strain evidence="11 12">431</strain>
    </source>
</reference>
<comment type="pathway">
    <text evidence="10">Lipid metabolism; phospholipid metabolism.</text>
</comment>
<feature type="transmembrane region" description="Helical" evidence="10">
    <location>
        <begin position="43"/>
        <end position="67"/>
    </location>
</feature>
<organism evidence="11 12">
    <name type="scientific">Thermosipho melanesiensis</name>
    <dbReference type="NCBI Taxonomy" id="46541"/>
    <lineage>
        <taxon>Bacteria</taxon>
        <taxon>Thermotogati</taxon>
        <taxon>Thermotogota</taxon>
        <taxon>Thermotogae</taxon>
        <taxon>Thermotogales</taxon>
        <taxon>Fervidobacteriaceae</taxon>
        <taxon>Thermosipho</taxon>
    </lineage>
</organism>
<feature type="transmembrane region" description="Helical" evidence="10">
    <location>
        <begin position="6"/>
        <end position="23"/>
    </location>
</feature>
<dbReference type="Proteomes" id="UP000185490">
    <property type="component" value="Chromosome"/>
</dbReference>
<dbReference type="EC" id="2.3.1.275" evidence="10"/>
<evidence type="ECO:0000256" key="5">
    <source>
        <dbReference type="ARBA" id="ARBA00022989"/>
    </source>
</evidence>
<name>A0ABN4UY33_9BACT</name>
<feature type="transmembrane region" description="Helical" evidence="10">
    <location>
        <begin position="107"/>
        <end position="131"/>
    </location>
</feature>
<evidence type="ECO:0000313" key="11">
    <source>
        <dbReference type="EMBL" id="APT73806.1"/>
    </source>
</evidence>
<evidence type="ECO:0000313" key="12">
    <source>
        <dbReference type="Proteomes" id="UP000185490"/>
    </source>
</evidence>
<comment type="similarity">
    <text evidence="10">Belongs to the PlsY family.</text>
</comment>
<evidence type="ECO:0000256" key="4">
    <source>
        <dbReference type="ARBA" id="ARBA00022692"/>
    </source>
</evidence>
<dbReference type="EMBL" id="CP007389">
    <property type="protein sequence ID" value="APT73806.1"/>
    <property type="molecule type" value="Genomic_DNA"/>
</dbReference>
<keyword evidence="4 10" id="KW-0812">Transmembrane</keyword>
<comment type="subunit">
    <text evidence="10">Probably interacts with PlsX.</text>
</comment>
<comment type="catalytic activity">
    <reaction evidence="10">
        <text>an acyl phosphate + sn-glycerol 3-phosphate = a 1-acyl-sn-glycero-3-phosphate + phosphate</text>
        <dbReference type="Rhea" id="RHEA:34075"/>
        <dbReference type="ChEBI" id="CHEBI:43474"/>
        <dbReference type="ChEBI" id="CHEBI:57597"/>
        <dbReference type="ChEBI" id="CHEBI:57970"/>
        <dbReference type="ChEBI" id="CHEBI:59918"/>
        <dbReference type="EC" id="2.3.1.275"/>
    </reaction>
</comment>
<keyword evidence="7 10" id="KW-0472">Membrane</keyword>
<evidence type="ECO:0000256" key="7">
    <source>
        <dbReference type="ARBA" id="ARBA00023136"/>
    </source>
</evidence>
<gene>
    <name evidence="10" type="primary">plsY</name>
    <name evidence="11" type="ORF">BW47_04380</name>
</gene>
<evidence type="ECO:0000256" key="9">
    <source>
        <dbReference type="ARBA" id="ARBA00023264"/>
    </source>
</evidence>
<proteinExistence type="inferred from homology"/>
<dbReference type="InterPro" id="IPR003811">
    <property type="entry name" value="G3P_acylTferase_PlsY"/>
</dbReference>
<sequence length="200" mass="22235">MEYIYSIFIGYFFGAIPFSFFIAKLKGIDIRKTGSGNVGGTNVLRNAGAFYGALAFFFDIFKAYIAVFLVKGFGIKFMLIAGTMAVLGHCYSIFLKFKGGKGVASTFGVFLAVYPWSGLVFFGVWLFIVAVTKYVSLASMIGLIFASIFVFFAGKDFWVIFLALSLFSILRHKDNIQRLINGNERKTDVIGYFFGKGKKN</sequence>
<evidence type="ECO:0000256" key="10">
    <source>
        <dbReference type="HAMAP-Rule" id="MF_01043"/>
    </source>
</evidence>
<keyword evidence="5 10" id="KW-1133">Transmembrane helix</keyword>
<evidence type="ECO:0000256" key="3">
    <source>
        <dbReference type="ARBA" id="ARBA00022679"/>
    </source>
</evidence>
<dbReference type="RefSeq" id="WP_012057035.1">
    <property type="nucleotide sequence ID" value="NZ_CP007389.1"/>
</dbReference>
<feature type="transmembrane region" description="Helical" evidence="10">
    <location>
        <begin position="73"/>
        <end position="95"/>
    </location>
</feature>
<comment type="subcellular location">
    <subcellularLocation>
        <location evidence="10">Cell membrane</location>
        <topology evidence="10">Multi-pass membrane protein</topology>
    </subcellularLocation>
</comment>
<keyword evidence="6 10" id="KW-0443">Lipid metabolism</keyword>
<keyword evidence="9 10" id="KW-1208">Phospholipid metabolism</keyword>
<comment type="function">
    <text evidence="10">Catalyzes the transfer of an acyl group from acyl-phosphate (acyl-PO(4)) to glycerol-3-phosphate (G3P) to form lysophosphatidic acid (LPA). This enzyme utilizes acyl-phosphate as fatty acyl donor, but not acyl-CoA or acyl-ACP.</text>
</comment>
<dbReference type="PANTHER" id="PTHR30309">
    <property type="entry name" value="INNER MEMBRANE PROTEIN YGIH"/>
    <property type="match status" value="1"/>
</dbReference>
<evidence type="ECO:0000256" key="1">
    <source>
        <dbReference type="ARBA" id="ARBA00022475"/>
    </source>
</evidence>
<keyword evidence="2 10" id="KW-0444">Lipid biosynthesis</keyword>
<keyword evidence="3 10" id="KW-0808">Transferase</keyword>
<evidence type="ECO:0000256" key="6">
    <source>
        <dbReference type="ARBA" id="ARBA00023098"/>
    </source>
</evidence>
<dbReference type="NCBIfam" id="TIGR00023">
    <property type="entry name" value="glycerol-3-phosphate 1-O-acyltransferase PlsY"/>
    <property type="match status" value="1"/>
</dbReference>
<dbReference type="SMART" id="SM01207">
    <property type="entry name" value="G3P_acyltransf"/>
    <property type="match status" value="1"/>
</dbReference>